<dbReference type="GO" id="GO:0004665">
    <property type="term" value="F:prephenate dehydrogenase (NADP+) activity"/>
    <property type="evidence" value="ECO:0007669"/>
    <property type="project" value="InterPro"/>
</dbReference>
<keyword evidence="2" id="KW-0560">Oxidoreductase</keyword>
<dbReference type="SUPFAM" id="SSF48179">
    <property type="entry name" value="6-phosphogluconate dehydrogenase C-terminal domain-like"/>
    <property type="match status" value="1"/>
</dbReference>
<dbReference type="InterPro" id="IPR008927">
    <property type="entry name" value="6-PGluconate_DH-like_C_sf"/>
</dbReference>
<reference evidence="5 6" key="1">
    <citation type="submission" date="2016-10" db="EMBL/GenBank/DDBJ databases">
        <authorList>
            <person name="de Groot N.N."/>
        </authorList>
    </citation>
    <scope>NUCLEOTIDE SEQUENCE [LARGE SCALE GENOMIC DNA]</scope>
    <source>
        <strain evidence="5 6">CGMCC 4.2022</strain>
    </source>
</reference>
<dbReference type="PANTHER" id="PTHR21363">
    <property type="entry name" value="PREPHENATE DEHYDROGENASE"/>
    <property type="match status" value="1"/>
</dbReference>
<dbReference type="InterPro" id="IPR003099">
    <property type="entry name" value="Prephen_DH"/>
</dbReference>
<evidence type="ECO:0000313" key="6">
    <source>
        <dbReference type="Proteomes" id="UP000199341"/>
    </source>
</evidence>
<dbReference type="STRING" id="310781.SAMN05216259_10123"/>
<feature type="domain" description="Prephenate/arogenate dehydrogenase" evidence="4">
    <location>
        <begin position="3"/>
        <end position="286"/>
    </location>
</feature>
<dbReference type="InterPro" id="IPR046826">
    <property type="entry name" value="PDH_N"/>
</dbReference>
<dbReference type="EMBL" id="FNIE01000001">
    <property type="protein sequence ID" value="SDM64224.1"/>
    <property type="molecule type" value="Genomic_DNA"/>
</dbReference>
<evidence type="ECO:0000256" key="2">
    <source>
        <dbReference type="ARBA" id="ARBA00023002"/>
    </source>
</evidence>
<dbReference type="NCBIfam" id="NF005112">
    <property type="entry name" value="PRK06545.2-4"/>
    <property type="match status" value="1"/>
</dbReference>
<evidence type="ECO:0000256" key="3">
    <source>
        <dbReference type="SAM" id="MobiDB-lite"/>
    </source>
</evidence>
<feature type="region of interest" description="Disordered" evidence="3">
    <location>
        <begin position="372"/>
        <end position="396"/>
    </location>
</feature>
<dbReference type="GO" id="GO:0008977">
    <property type="term" value="F:prephenate dehydrogenase (NAD+) activity"/>
    <property type="evidence" value="ECO:0007669"/>
    <property type="project" value="InterPro"/>
</dbReference>
<dbReference type="PANTHER" id="PTHR21363:SF0">
    <property type="entry name" value="PREPHENATE DEHYDROGENASE [NADP(+)]"/>
    <property type="match status" value="1"/>
</dbReference>
<dbReference type="GO" id="GO:0006571">
    <property type="term" value="P:tyrosine biosynthetic process"/>
    <property type="evidence" value="ECO:0007669"/>
    <property type="project" value="InterPro"/>
</dbReference>
<feature type="compositionally biased region" description="Polar residues" evidence="3">
    <location>
        <begin position="387"/>
        <end position="396"/>
    </location>
</feature>
<dbReference type="Gene3D" id="3.40.50.720">
    <property type="entry name" value="NAD(P)-binding Rossmann-like Domain"/>
    <property type="match status" value="1"/>
</dbReference>
<dbReference type="InterPro" id="IPR050812">
    <property type="entry name" value="Preph/Arog_dehydrog"/>
</dbReference>
<accession>A0A1G9UW87</accession>
<gene>
    <name evidence="5" type="ORF">SAMN05216259_10123</name>
</gene>
<name>A0A1G9UW87_9ACTN</name>
<keyword evidence="6" id="KW-1185">Reference proteome</keyword>
<evidence type="ECO:0000259" key="4">
    <source>
        <dbReference type="PROSITE" id="PS51176"/>
    </source>
</evidence>
<dbReference type="Proteomes" id="UP000199341">
    <property type="component" value="Unassembled WGS sequence"/>
</dbReference>
<dbReference type="InterPro" id="IPR046825">
    <property type="entry name" value="PDH_C"/>
</dbReference>
<dbReference type="RefSeq" id="WP_093782146.1">
    <property type="nucleotide sequence ID" value="NZ_FNIE01000001.1"/>
</dbReference>
<dbReference type="InterPro" id="IPR036291">
    <property type="entry name" value="NAD(P)-bd_dom_sf"/>
</dbReference>
<sequence length="396" mass="39921">MIRTAVIVGTGLIGTSAGLALSRRGVRVHLLDVDPQAARGAAALGAGTLAVPTAPVDLAVLAVPPRNVVRVLAEQQDRGLALTYTDVASVKDATTRAVAQGVADQASYVGGHPMAGSERSGPLGARADLFDGRPWVLTPTGQTTADALNRVLAAVALCGAVPVMMDPCDHDRAVALVSHAPHVVASLMAARLRGAPDEALRLAGRGARDVTRIAGGDPRLWRDIIGSNAAHVADTLGGLAEDLNTLVAALRAAATCGPGALAAVEELLDRGQDGWQSVHGPNRASPGAQVTLRVTVAGRPGELGRLLDETAEFGVGADSLRLGAPCDGDAPAATANGSAPDELVAYIAASPGVAELLRRKLAGGGWRVSVAPRSAGAPAPGRATVRTADTLTTGTA</sequence>
<evidence type="ECO:0000256" key="1">
    <source>
        <dbReference type="ARBA" id="ARBA00007964"/>
    </source>
</evidence>
<proteinExistence type="inferred from homology"/>
<dbReference type="OrthoDB" id="9802008at2"/>
<dbReference type="GO" id="GO:0070403">
    <property type="term" value="F:NAD+ binding"/>
    <property type="evidence" value="ECO:0007669"/>
    <property type="project" value="InterPro"/>
</dbReference>
<dbReference type="SUPFAM" id="SSF51735">
    <property type="entry name" value="NAD(P)-binding Rossmann-fold domains"/>
    <property type="match status" value="1"/>
</dbReference>
<dbReference type="AlphaFoldDB" id="A0A1G9UW87"/>
<evidence type="ECO:0000313" key="5">
    <source>
        <dbReference type="EMBL" id="SDM64224.1"/>
    </source>
</evidence>
<comment type="similarity">
    <text evidence="1">Belongs to the prephenate/arogenate dehydrogenase family.</text>
</comment>
<dbReference type="Pfam" id="PF20463">
    <property type="entry name" value="PDH_C"/>
    <property type="match status" value="1"/>
</dbReference>
<dbReference type="Gene3D" id="1.10.3660.10">
    <property type="entry name" value="6-phosphogluconate dehydrogenase C-terminal like domain"/>
    <property type="match status" value="1"/>
</dbReference>
<dbReference type="PROSITE" id="PS51176">
    <property type="entry name" value="PDH_ADH"/>
    <property type="match status" value="1"/>
</dbReference>
<organism evidence="5 6">
    <name type="scientific">Actinacidiphila guanduensis</name>
    <dbReference type="NCBI Taxonomy" id="310781"/>
    <lineage>
        <taxon>Bacteria</taxon>
        <taxon>Bacillati</taxon>
        <taxon>Actinomycetota</taxon>
        <taxon>Actinomycetes</taxon>
        <taxon>Kitasatosporales</taxon>
        <taxon>Streptomycetaceae</taxon>
        <taxon>Actinacidiphila</taxon>
    </lineage>
</organism>
<dbReference type="Pfam" id="PF02153">
    <property type="entry name" value="PDH_N"/>
    <property type="match status" value="1"/>
</dbReference>
<protein>
    <submittedName>
        <fullName evidence="5">Prephenate dehydrogenase</fullName>
    </submittedName>
</protein>
<feature type="compositionally biased region" description="Low complexity" evidence="3">
    <location>
        <begin position="372"/>
        <end position="383"/>
    </location>
</feature>